<evidence type="ECO:0000256" key="4">
    <source>
        <dbReference type="ARBA" id="ARBA00022989"/>
    </source>
</evidence>
<protein>
    <recommendedName>
        <fullName evidence="9">Lysylphosphatidylglycerol synthase TM region</fullName>
    </recommendedName>
</protein>
<organism evidence="7 8">
    <name type="scientific">Marinobacterium lutimaris</name>
    <dbReference type="NCBI Taxonomy" id="568106"/>
    <lineage>
        <taxon>Bacteria</taxon>
        <taxon>Pseudomonadati</taxon>
        <taxon>Pseudomonadota</taxon>
        <taxon>Gammaproteobacteria</taxon>
        <taxon>Oceanospirillales</taxon>
        <taxon>Oceanospirillaceae</taxon>
        <taxon>Marinobacterium</taxon>
    </lineage>
</organism>
<feature type="transmembrane region" description="Helical" evidence="6">
    <location>
        <begin position="221"/>
        <end position="243"/>
    </location>
</feature>
<feature type="transmembrane region" description="Helical" evidence="6">
    <location>
        <begin position="249"/>
        <end position="268"/>
    </location>
</feature>
<comment type="subcellular location">
    <subcellularLocation>
        <location evidence="1">Cell membrane</location>
        <topology evidence="1">Multi-pass membrane protein</topology>
    </subcellularLocation>
</comment>
<dbReference type="InterPro" id="IPR022791">
    <property type="entry name" value="L-PG_synthase/AglD"/>
</dbReference>
<reference evidence="7 8" key="1">
    <citation type="submission" date="2016-10" db="EMBL/GenBank/DDBJ databases">
        <authorList>
            <person name="de Groot N.N."/>
        </authorList>
    </citation>
    <scope>NUCLEOTIDE SEQUENCE [LARGE SCALE GENOMIC DNA]</scope>
    <source>
        <strain evidence="7 8">DSM 22012</strain>
    </source>
</reference>
<sequence length="329" mass="36690">MFILLSAAVPWAILSDLQLDRPLLDDRLLKPGFIAACLGLLLVYFASDGLRLYYTLRALGYRIPAAAQTRLVFINILISNVTPMATGGGLAQIWYLRHQGVHVGAATAATTLRTLLAVCFIFLPTPFLLMFLEPLRNSALGEQLAVYLALFAFIYVGAFALLIFKMRWMLKLADGLIALLHRIKLISAEKKPRLHFALRREMLRFRAALKAFMRGNLRYRLLALFFTGLFLLSLFSFPALLLWGLEYEVNYLLTLGLLVVTTFVMYFAPTPGAAGVAEAVFGLFFSAMLQSGDLVLTILLWRFLTIHLGMLIGLPVTLHSLFKGALSRA</sequence>
<dbReference type="PANTHER" id="PTHR37693:SF1">
    <property type="entry name" value="INTEGRAL MEMBRANE PROTEIN"/>
    <property type="match status" value="1"/>
</dbReference>
<evidence type="ECO:0000256" key="1">
    <source>
        <dbReference type="ARBA" id="ARBA00004651"/>
    </source>
</evidence>
<evidence type="ECO:0000256" key="3">
    <source>
        <dbReference type="ARBA" id="ARBA00022692"/>
    </source>
</evidence>
<gene>
    <name evidence="7" type="ORF">SAMN05444390_103207</name>
</gene>
<evidence type="ECO:0000256" key="5">
    <source>
        <dbReference type="ARBA" id="ARBA00023136"/>
    </source>
</evidence>
<dbReference type="AlphaFoldDB" id="A0A1H6C5N4"/>
<keyword evidence="2" id="KW-1003">Cell membrane</keyword>
<dbReference type="Pfam" id="PF03706">
    <property type="entry name" value="LPG_synthase_TM"/>
    <property type="match status" value="1"/>
</dbReference>
<evidence type="ECO:0008006" key="9">
    <source>
        <dbReference type="Google" id="ProtNLM"/>
    </source>
</evidence>
<evidence type="ECO:0000313" key="8">
    <source>
        <dbReference type="Proteomes" id="UP000236745"/>
    </source>
</evidence>
<dbReference type="NCBIfam" id="TIGR00374">
    <property type="entry name" value="flippase-like domain"/>
    <property type="match status" value="1"/>
</dbReference>
<dbReference type="RefSeq" id="WP_200826806.1">
    <property type="nucleotide sequence ID" value="NZ_FNVQ01000003.1"/>
</dbReference>
<name>A0A1H6C5N4_9GAMM</name>
<dbReference type="EMBL" id="FNVQ01000003">
    <property type="protein sequence ID" value="SEG68271.1"/>
    <property type="molecule type" value="Genomic_DNA"/>
</dbReference>
<evidence type="ECO:0000313" key="7">
    <source>
        <dbReference type="EMBL" id="SEG68271.1"/>
    </source>
</evidence>
<keyword evidence="8" id="KW-1185">Reference proteome</keyword>
<evidence type="ECO:0000256" key="2">
    <source>
        <dbReference type="ARBA" id="ARBA00022475"/>
    </source>
</evidence>
<dbReference type="PANTHER" id="PTHR37693">
    <property type="entry name" value="PHOSPHATIDYLGLYCEROL LYSYLTRANSFERASE"/>
    <property type="match status" value="1"/>
</dbReference>
<evidence type="ECO:0000256" key="6">
    <source>
        <dbReference type="SAM" id="Phobius"/>
    </source>
</evidence>
<feature type="transmembrane region" description="Helical" evidence="6">
    <location>
        <begin position="28"/>
        <end position="47"/>
    </location>
</feature>
<proteinExistence type="predicted"/>
<dbReference type="GO" id="GO:0005886">
    <property type="term" value="C:plasma membrane"/>
    <property type="evidence" value="ECO:0007669"/>
    <property type="project" value="UniProtKB-SubCell"/>
</dbReference>
<keyword evidence="5 6" id="KW-0472">Membrane</keyword>
<feature type="transmembrane region" description="Helical" evidence="6">
    <location>
        <begin position="114"/>
        <end position="132"/>
    </location>
</feature>
<feature type="transmembrane region" description="Helical" evidence="6">
    <location>
        <begin position="144"/>
        <end position="164"/>
    </location>
</feature>
<keyword evidence="3 6" id="KW-0812">Transmembrane</keyword>
<dbReference type="Proteomes" id="UP000236745">
    <property type="component" value="Unassembled WGS sequence"/>
</dbReference>
<keyword evidence="4 6" id="KW-1133">Transmembrane helix</keyword>
<accession>A0A1H6C5N4</accession>